<sequence length="333" mass="36121">MSWIEISLSTTREAVDWVRTLLAEDRYTDDLRVVPYCESGRGSDDAPSNELENSGLESAAIATKPWAFTIAFYLPDEIHTRAQVEKIRQLLSSLHRTGDTTALEVAIVDEKPPLTPPPLHRVGRFVILAADADYEAQNDERLLRLGTSFSFGSGWHPATILSLRLIERYVTPAMKVLDLGCGSGILSVAIARLQAQVLALDNDATAVQATQDAVQRNGVAAQVTVSQGSLGRGSQLGHWMGGTTLDTVPAIAPSACFDLIVANIFARVHIALAEDYGRSLRQTDASTGLLITSGFTTDYEPEVISALGKAGFQVIERDCLEHWVALSFAKRLS</sequence>
<keyword evidence="1 3" id="KW-0489">Methyltransferase</keyword>
<dbReference type="AlphaFoldDB" id="A0A8J8CNA7"/>
<name>A0A8J8CNA7_9CYAN</name>
<dbReference type="InterPro" id="IPR050078">
    <property type="entry name" value="Ribosomal_L11_MeTrfase_PrmA"/>
</dbReference>
<evidence type="ECO:0000313" key="4">
    <source>
        <dbReference type="Proteomes" id="UP000646053"/>
    </source>
</evidence>
<dbReference type="GO" id="GO:0008276">
    <property type="term" value="F:protein methyltransferase activity"/>
    <property type="evidence" value="ECO:0007669"/>
    <property type="project" value="TreeGrafter"/>
</dbReference>
<protein>
    <submittedName>
        <fullName evidence="3">Methyltransferase</fullName>
    </submittedName>
</protein>
<dbReference type="SUPFAM" id="SSF53335">
    <property type="entry name" value="S-adenosyl-L-methionine-dependent methyltransferases"/>
    <property type="match status" value="1"/>
</dbReference>
<proteinExistence type="predicted"/>
<evidence type="ECO:0000313" key="3">
    <source>
        <dbReference type="EMBL" id="NDJ19400.1"/>
    </source>
</evidence>
<organism evidence="3 4">
    <name type="scientific">Myxacorys almedinensis A</name>
    <dbReference type="NCBI Taxonomy" id="2690445"/>
    <lineage>
        <taxon>Bacteria</taxon>
        <taxon>Bacillati</taxon>
        <taxon>Cyanobacteriota</taxon>
        <taxon>Cyanophyceae</taxon>
        <taxon>Leptolyngbyales</taxon>
        <taxon>Leptolyngbyaceae</taxon>
        <taxon>Myxacorys</taxon>
        <taxon>Myxacorys almedinensis</taxon>
    </lineage>
</organism>
<comment type="caution">
    <text evidence="3">The sequence shown here is derived from an EMBL/GenBank/DDBJ whole genome shotgun (WGS) entry which is preliminary data.</text>
</comment>
<keyword evidence="4" id="KW-1185">Reference proteome</keyword>
<dbReference type="Proteomes" id="UP000646053">
    <property type="component" value="Unassembled WGS sequence"/>
</dbReference>
<dbReference type="Pfam" id="PF06325">
    <property type="entry name" value="PrmA"/>
    <property type="match status" value="1"/>
</dbReference>
<dbReference type="RefSeq" id="WP_162424927.1">
    <property type="nucleotide sequence ID" value="NZ_WVIE01000029.1"/>
</dbReference>
<dbReference type="GO" id="GO:0032259">
    <property type="term" value="P:methylation"/>
    <property type="evidence" value="ECO:0007669"/>
    <property type="project" value="UniProtKB-KW"/>
</dbReference>
<accession>A0A8J8CNA7</accession>
<reference evidence="3" key="1">
    <citation type="submission" date="2019-12" db="EMBL/GenBank/DDBJ databases">
        <title>High-Quality draft genome sequences of three cyanobacteria isolated from the limestone walls of the Old Cathedral of Coimbra.</title>
        <authorList>
            <person name="Tiago I."/>
            <person name="Soares F."/>
            <person name="Portugal A."/>
        </authorList>
    </citation>
    <scope>NUCLEOTIDE SEQUENCE</scope>
    <source>
        <strain evidence="3">A</strain>
    </source>
</reference>
<evidence type="ECO:0000256" key="1">
    <source>
        <dbReference type="ARBA" id="ARBA00022603"/>
    </source>
</evidence>
<dbReference type="InterPro" id="IPR029063">
    <property type="entry name" value="SAM-dependent_MTases_sf"/>
</dbReference>
<evidence type="ECO:0000256" key="2">
    <source>
        <dbReference type="ARBA" id="ARBA00022679"/>
    </source>
</evidence>
<dbReference type="Gene3D" id="3.40.50.150">
    <property type="entry name" value="Vaccinia Virus protein VP39"/>
    <property type="match status" value="1"/>
</dbReference>
<dbReference type="CDD" id="cd02440">
    <property type="entry name" value="AdoMet_MTases"/>
    <property type="match status" value="1"/>
</dbReference>
<dbReference type="EMBL" id="WVIE01000029">
    <property type="protein sequence ID" value="NDJ19400.1"/>
    <property type="molecule type" value="Genomic_DNA"/>
</dbReference>
<gene>
    <name evidence="3" type="ORF">GS601_19260</name>
</gene>
<dbReference type="PANTHER" id="PTHR43648">
    <property type="entry name" value="ELECTRON TRANSFER FLAVOPROTEIN BETA SUBUNIT LYSINE METHYLTRANSFERASE"/>
    <property type="match status" value="1"/>
</dbReference>
<keyword evidence="2" id="KW-0808">Transferase</keyword>
<dbReference type="PANTHER" id="PTHR43648:SF1">
    <property type="entry name" value="ELECTRON TRANSFER FLAVOPROTEIN BETA SUBUNIT LYSINE METHYLTRANSFERASE"/>
    <property type="match status" value="1"/>
</dbReference>